<dbReference type="InterPro" id="IPR006912">
    <property type="entry name" value="Harbinger_derived_prot"/>
</dbReference>
<keyword evidence="2" id="KW-1185">Reference proteome</keyword>
<feature type="non-terminal residue" evidence="1">
    <location>
        <position position="1"/>
    </location>
</feature>
<proteinExistence type="predicted"/>
<sequence length="342" mass="38924">MPRYRMRRKVFDKIEKKLLEYNGDYWEQGTYATGMRGHTTRQKMTAALRMLCYGKGADSFDVELGMSKAAIELAFDNFTHDIVQIFGKEYMRKPNADDLTRLLDIAEQRGFLGCPSGWKGQYIGHQGEPTIILEAVAGPNRWIWHCNFGSPGSLNDINVLHRSPLFDDLITGNAPNVQFTVNGNSYNMGYYLTDGIYPQWATLVKGIPLPCDPKHKLFSEKVAQYRKDVECAFGILQKKFAIVKGPARNWFGPHLRNIMETCVILHNMTVEDERGLGLRHEYDEGTPACVLPRNEPSIDAIIAQRNRIINRPAHRQLQADLIEHIWAKIRTGTKKCGEPKAL</sequence>
<dbReference type="Pfam" id="PF04827">
    <property type="entry name" value="Plant_tran"/>
    <property type="match status" value="1"/>
</dbReference>
<evidence type="ECO:0000313" key="1">
    <source>
        <dbReference type="EMBL" id="WVZ85591.1"/>
    </source>
</evidence>
<gene>
    <name evidence="1" type="ORF">U9M48_032500</name>
</gene>
<evidence type="ECO:0000313" key="2">
    <source>
        <dbReference type="Proteomes" id="UP001341281"/>
    </source>
</evidence>
<reference evidence="1 2" key="1">
    <citation type="submission" date="2024-02" db="EMBL/GenBank/DDBJ databases">
        <title>High-quality chromosome-scale genome assembly of Pensacola bahiagrass (Paspalum notatum Flugge var. saurae).</title>
        <authorList>
            <person name="Vega J.M."/>
            <person name="Podio M."/>
            <person name="Orjuela J."/>
            <person name="Siena L.A."/>
            <person name="Pessino S.C."/>
            <person name="Combes M.C."/>
            <person name="Mariac C."/>
            <person name="Albertini E."/>
            <person name="Pupilli F."/>
            <person name="Ortiz J.P.A."/>
            <person name="Leblanc O."/>
        </authorList>
    </citation>
    <scope>NUCLEOTIDE SEQUENCE [LARGE SCALE GENOMIC DNA]</scope>
    <source>
        <strain evidence="1">R1</strain>
        <tissue evidence="1">Leaf</tissue>
    </source>
</reference>
<organism evidence="1 2">
    <name type="scientific">Paspalum notatum var. saurae</name>
    <dbReference type="NCBI Taxonomy" id="547442"/>
    <lineage>
        <taxon>Eukaryota</taxon>
        <taxon>Viridiplantae</taxon>
        <taxon>Streptophyta</taxon>
        <taxon>Embryophyta</taxon>
        <taxon>Tracheophyta</taxon>
        <taxon>Spermatophyta</taxon>
        <taxon>Magnoliopsida</taxon>
        <taxon>Liliopsida</taxon>
        <taxon>Poales</taxon>
        <taxon>Poaceae</taxon>
        <taxon>PACMAD clade</taxon>
        <taxon>Panicoideae</taxon>
        <taxon>Andropogonodae</taxon>
        <taxon>Paspaleae</taxon>
        <taxon>Paspalinae</taxon>
        <taxon>Paspalum</taxon>
    </lineage>
</organism>
<dbReference type="Proteomes" id="UP001341281">
    <property type="component" value="Chromosome 07"/>
</dbReference>
<dbReference type="AlphaFoldDB" id="A0AAQ3U581"/>
<protein>
    <recommendedName>
        <fullName evidence="3">DDE Tnp4 domain-containing protein</fullName>
    </recommendedName>
</protein>
<accession>A0AAQ3U581</accession>
<evidence type="ECO:0008006" key="3">
    <source>
        <dbReference type="Google" id="ProtNLM"/>
    </source>
</evidence>
<name>A0AAQ3U581_PASNO</name>
<dbReference type="EMBL" id="CP144751">
    <property type="protein sequence ID" value="WVZ85591.1"/>
    <property type="molecule type" value="Genomic_DNA"/>
</dbReference>
<dbReference type="PANTHER" id="PTHR47150">
    <property type="entry name" value="OS12G0169200 PROTEIN"/>
    <property type="match status" value="1"/>
</dbReference>
<dbReference type="PANTHER" id="PTHR47150:SF6">
    <property type="entry name" value="OS01G0872900 PROTEIN"/>
    <property type="match status" value="1"/>
</dbReference>